<keyword evidence="5" id="KW-0573">Peptidoglycan synthesis</keyword>
<dbReference type="GO" id="GO:0005886">
    <property type="term" value="C:plasma membrane"/>
    <property type="evidence" value="ECO:0007669"/>
    <property type="project" value="UniProtKB-SubCell"/>
</dbReference>
<keyword evidence="7 8" id="KW-0472">Membrane</keyword>
<dbReference type="NCBIfam" id="TIGR01695">
    <property type="entry name" value="murJ_mviN"/>
    <property type="match status" value="1"/>
</dbReference>
<feature type="transmembrane region" description="Helical" evidence="8">
    <location>
        <begin position="311"/>
        <end position="333"/>
    </location>
</feature>
<evidence type="ECO:0000256" key="6">
    <source>
        <dbReference type="ARBA" id="ARBA00022989"/>
    </source>
</evidence>
<evidence type="ECO:0000256" key="7">
    <source>
        <dbReference type="ARBA" id="ARBA00023136"/>
    </source>
</evidence>
<dbReference type="GO" id="GO:0009252">
    <property type="term" value="P:peptidoglycan biosynthetic process"/>
    <property type="evidence" value="ECO:0007669"/>
    <property type="project" value="UniProtKB-KW"/>
</dbReference>
<feature type="transmembrane region" description="Helical" evidence="8">
    <location>
        <begin position="378"/>
        <end position="398"/>
    </location>
</feature>
<dbReference type="AlphaFoldDB" id="A0A485M3E4"/>
<feature type="transmembrane region" description="Helical" evidence="8">
    <location>
        <begin position="90"/>
        <end position="112"/>
    </location>
</feature>
<feature type="transmembrane region" description="Helical" evidence="8">
    <location>
        <begin position="65"/>
        <end position="84"/>
    </location>
</feature>
<evidence type="ECO:0000256" key="4">
    <source>
        <dbReference type="ARBA" id="ARBA00022960"/>
    </source>
</evidence>
<dbReference type="Pfam" id="PF03023">
    <property type="entry name" value="MurJ"/>
    <property type="match status" value="1"/>
</dbReference>
<reference evidence="9" key="1">
    <citation type="submission" date="2019-03" db="EMBL/GenBank/DDBJ databases">
        <authorList>
            <person name="Hao L."/>
        </authorList>
    </citation>
    <scope>NUCLEOTIDE SEQUENCE</scope>
</reference>
<comment type="subcellular location">
    <subcellularLocation>
        <location evidence="1">Cell membrane</location>
        <topology evidence="1">Multi-pass membrane protein</topology>
    </subcellularLocation>
</comment>
<evidence type="ECO:0000256" key="1">
    <source>
        <dbReference type="ARBA" id="ARBA00004651"/>
    </source>
</evidence>
<evidence type="ECO:0000256" key="2">
    <source>
        <dbReference type="ARBA" id="ARBA00022475"/>
    </source>
</evidence>
<feature type="transmembrane region" description="Helical" evidence="8">
    <location>
        <begin position="133"/>
        <end position="153"/>
    </location>
</feature>
<evidence type="ECO:0000256" key="5">
    <source>
        <dbReference type="ARBA" id="ARBA00022984"/>
    </source>
</evidence>
<gene>
    <name evidence="9" type="primary">murJ</name>
    <name evidence="9" type="ORF">SCFA_2940003</name>
</gene>
<feature type="transmembrane region" description="Helical" evidence="8">
    <location>
        <begin position="252"/>
        <end position="274"/>
    </location>
</feature>
<feature type="transmembrane region" description="Helical" evidence="8">
    <location>
        <begin position="214"/>
        <end position="232"/>
    </location>
</feature>
<name>A0A485M3E4_9ZZZZ</name>
<dbReference type="PANTHER" id="PTHR47019:SF1">
    <property type="entry name" value="LIPID II FLIPPASE MURJ"/>
    <property type="match status" value="1"/>
</dbReference>
<dbReference type="InterPro" id="IPR051050">
    <property type="entry name" value="Lipid_II_flippase_MurJ/MviN"/>
</dbReference>
<evidence type="ECO:0000256" key="3">
    <source>
        <dbReference type="ARBA" id="ARBA00022692"/>
    </source>
</evidence>
<proteinExistence type="predicted"/>
<feature type="transmembrane region" description="Helical" evidence="8">
    <location>
        <begin position="345"/>
        <end position="366"/>
    </location>
</feature>
<evidence type="ECO:0000313" key="9">
    <source>
        <dbReference type="EMBL" id="VFU15280.1"/>
    </source>
</evidence>
<keyword evidence="2" id="KW-1003">Cell membrane</keyword>
<feature type="transmembrane region" description="Helical" evidence="8">
    <location>
        <begin position="39"/>
        <end position="58"/>
    </location>
</feature>
<dbReference type="GO" id="GO:0015648">
    <property type="term" value="F:lipid-linked peptidoglycan transporter activity"/>
    <property type="evidence" value="ECO:0007669"/>
    <property type="project" value="TreeGrafter"/>
</dbReference>
<feature type="transmembrane region" description="Helical" evidence="8">
    <location>
        <begin position="286"/>
        <end position="305"/>
    </location>
</feature>
<sequence>MVVCTGIICFGFIFAEVLVKIFASGFEGDTLVLAVKFTRIGLLGIYFTGLINIFSGFLRIKGNYVIPALVGFPMNFFVILSIFLSYKTNIMMLAVGSVVASASQLALLIPFLRKKGYKHSAVIDFKNEYIRKMVIIALPLIIGVSVNEINVIVDRTLASNIAIGGISALNYAGRLNGFVQGLFVANITTVMYPVISKMAAQSNIEGMKKTIAEAINSINLLVIPASVGAMVFSEPVVRFVYGRGAFDVSAALMTSNALFFYSVGMVGFGLRDVLSRAFYSMQDTRTPMLNGAIAVVLNIILNLILSRFLGIGGLALATSISALFCTGLLFYSLRKKIGHFGMKDIVVSFVKILGASLVMGLIAYLANNILLRFFGSNLSLIVSIFTGAAVYLVIIYFMKIEEVDTLVNAVKKKLWGFNESVFPYRQS</sequence>
<dbReference type="GO" id="GO:0008360">
    <property type="term" value="P:regulation of cell shape"/>
    <property type="evidence" value="ECO:0007669"/>
    <property type="project" value="UniProtKB-KW"/>
</dbReference>
<accession>A0A485M3E4</accession>
<dbReference type="EMBL" id="CAADRN010000217">
    <property type="protein sequence ID" value="VFU15280.1"/>
    <property type="molecule type" value="Genomic_DNA"/>
</dbReference>
<keyword evidence="6 8" id="KW-1133">Transmembrane helix</keyword>
<dbReference type="CDD" id="cd13123">
    <property type="entry name" value="MATE_MurJ_like"/>
    <property type="match status" value="1"/>
</dbReference>
<dbReference type="GO" id="GO:0034204">
    <property type="term" value="P:lipid translocation"/>
    <property type="evidence" value="ECO:0007669"/>
    <property type="project" value="TreeGrafter"/>
</dbReference>
<keyword evidence="3 8" id="KW-0812">Transmembrane</keyword>
<organism evidence="9">
    <name type="scientific">anaerobic digester metagenome</name>
    <dbReference type="NCBI Taxonomy" id="1263854"/>
    <lineage>
        <taxon>unclassified sequences</taxon>
        <taxon>metagenomes</taxon>
        <taxon>ecological metagenomes</taxon>
    </lineage>
</organism>
<dbReference type="PANTHER" id="PTHR47019">
    <property type="entry name" value="LIPID II FLIPPASE MURJ"/>
    <property type="match status" value="1"/>
</dbReference>
<keyword evidence="4" id="KW-0133">Cell shape</keyword>
<evidence type="ECO:0000256" key="8">
    <source>
        <dbReference type="SAM" id="Phobius"/>
    </source>
</evidence>
<protein>
    <submittedName>
        <fullName evidence="9">Putative lipid II flippase MurJ</fullName>
    </submittedName>
</protein>
<feature type="transmembrane region" description="Helical" evidence="8">
    <location>
        <begin position="173"/>
        <end position="194"/>
    </location>
</feature>
<dbReference type="InterPro" id="IPR004268">
    <property type="entry name" value="MurJ"/>
</dbReference>
<dbReference type="PRINTS" id="PR01806">
    <property type="entry name" value="VIRFACTRMVIN"/>
</dbReference>